<dbReference type="InterPro" id="IPR039930">
    <property type="entry name" value="RALGAPB"/>
</dbReference>
<dbReference type="Pfam" id="PF20412">
    <property type="entry name" value="RALGAPB_N"/>
    <property type="match status" value="1"/>
</dbReference>
<accession>A0ABQ8XEJ9</accession>
<dbReference type="PROSITE" id="PS50085">
    <property type="entry name" value="RAPGAP"/>
    <property type="match status" value="1"/>
</dbReference>
<dbReference type="SUPFAM" id="SSF111347">
    <property type="entry name" value="Rap/Ran-GAP"/>
    <property type="match status" value="1"/>
</dbReference>
<keyword evidence="1" id="KW-0343">GTPase activation</keyword>
<evidence type="ECO:0000256" key="1">
    <source>
        <dbReference type="ARBA" id="ARBA00022468"/>
    </source>
</evidence>
<evidence type="ECO:0000313" key="4">
    <source>
        <dbReference type="Proteomes" id="UP001150062"/>
    </source>
</evidence>
<dbReference type="PANTHER" id="PTHR21344">
    <property type="entry name" value="RAL GTPASE-ACTIVATING PROTEIN SUBUNIT BETA"/>
    <property type="match status" value="1"/>
</dbReference>
<name>A0ABQ8XEJ9_9EUKA</name>
<dbReference type="Proteomes" id="UP001150062">
    <property type="component" value="Unassembled WGS sequence"/>
</dbReference>
<sequence>MFLEHISETTTNQHLKKTGFLVPFPIEFKKPIIYNVLNFFTEKDNYDQLLSSTFHIKYFFEVTGQIFSLPLEDHSIIEQTIQIYQDWIIQEKYPQEFKKKHYFFLKQMFGHLSLIFQPRKDLNKDQIKKHIDLCEKVITIYEKIQNKSKDYLDHDTWKYLLNTLLGIIDSLLIEGPVQEIEKQLSKKLIARFLKVFFDLWLISKTRDLDMWDLLQKRAKNWIHRKETINQWCATIYGLTNRVIGILYGEFEGTISTTIALPVTGQVFQPSILDLPDENVIFDWEKIIYILGNPNRNESPELFYLSMNGIFEVVTALLNIGTWNESQKAPQDLILNDPPNGNSILKLFGRWIFQVVSKNRAGFEKGTAVAYSILCDIFCSNQQFVFLESHINEFILSIILAFENEKYFQHSISSIITHTENIFLMDFDGLFLLIPYYLKILKKILLKDKPPFKITVPLKQLRRSSINIVKSLVCLPNYFFSLEIPTLEDYSQDLPKNFQFITFLRDLILSGFTYETDPTNAKIFLHTMIFLLYEIKEKENTMLPFILLSIQKFICQPTEIQKSWPIDIMLTAIYGLHSVGYLTELIEKISNHTLPNLVNGLNKVFIKLLTDCDLKINQQNYEFLICGILNTICNFIVNSQWIYTFPAALENTLESISHALIDSNDNDQKKEESKLKISDRINYEAHAVLLKIIRHCGNFPLLSGPSNISCSVTEETLLEMSKLSKEEFFNHVKYFILNEEQILTVIDYPFQIQNAPKTTKLNSHLLNAKKLNRDYQLYLKKTESEIRELGVKYDFQPSPTNCLSRENEISQVCLKHILSVQYRLETAFRFLKNETGEWDQQIKSLEKTSFLQTNLKYYHSRLLLSNTGLMKVSDYSYLILLDQSEQFFEALKVLDECAERTQQKIGVVYISEGQNRYYNGKNIFENTETDEQFNQFLKQIGWIIDLEAHTGYTGGLNLQNSNQYVAYYANYSNEVIFQVSTLMGTLEPEERMEKIHQLPVVIVWCNDNRKFNSNSIKGKKNQVFIIVRPHHTGLFKIEVQNHSQSVEFSPFINNTLISTKNLGSFIRIMAMNIHHELSLKNNTFKDPFENRRKYVNLIATSFGRKLSYDKFFSGLFTTEEHNVSIQKKFEK</sequence>
<dbReference type="InterPro" id="IPR035974">
    <property type="entry name" value="Rap/Ran-GAP_sf"/>
</dbReference>
<dbReference type="InterPro" id="IPR000331">
    <property type="entry name" value="Rap/Ran_GAP_dom"/>
</dbReference>
<gene>
    <name evidence="3" type="ORF">M0813_06723</name>
</gene>
<protein>
    <submittedName>
        <fullName evidence="3">Rap/ran gtpase-activating protein</fullName>
    </submittedName>
</protein>
<organism evidence="3 4">
    <name type="scientific">Anaeramoeba flamelloides</name>
    <dbReference type="NCBI Taxonomy" id="1746091"/>
    <lineage>
        <taxon>Eukaryota</taxon>
        <taxon>Metamonada</taxon>
        <taxon>Anaeramoebidae</taxon>
        <taxon>Anaeramoeba</taxon>
    </lineage>
</organism>
<feature type="domain" description="Rap-GAP" evidence="2">
    <location>
        <begin position="890"/>
        <end position="1097"/>
    </location>
</feature>
<evidence type="ECO:0000259" key="2">
    <source>
        <dbReference type="PROSITE" id="PS50085"/>
    </source>
</evidence>
<comment type="caution">
    <text evidence="3">The sequence shown here is derived from an EMBL/GenBank/DDBJ whole genome shotgun (WGS) entry which is preliminary data.</text>
</comment>
<dbReference type="InterPro" id="IPR046859">
    <property type="entry name" value="RGPA/RALGAPB_N"/>
</dbReference>
<keyword evidence="4" id="KW-1185">Reference proteome</keyword>
<dbReference type="Pfam" id="PF02145">
    <property type="entry name" value="Rap_GAP"/>
    <property type="match status" value="1"/>
</dbReference>
<evidence type="ECO:0000313" key="3">
    <source>
        <dbReference type="EMBL" id="KAJ6230494.1"/>
    </source>
</evidence>
<reference evidence="3" key="1">
    <citation type="submission" date="2022-08" db="EMBL/GenBank/DDBJ databases">
        <title>Novel sulfate-reducing endosymbionts in the free-living metamonad Anaeramoeba.</title>
        <authorList>
            <person name="Jerlstrom-Hultqvist J."/>
            <person name="Cepicka I."/>
            <person name="Gallot-Lavallee L."/>
            <person name="Salas-Leiva D."/>
            <person name="Curtis B.A."/>
            <person name="Zahonova K."/>
            <person name="Pipaliya S."/>
            <person name="Dacks J."/>
            <person name="Roger A.J."/>
        </authorList>
    </citation>
    <scope>NUCLEOTIDE SEQUENCE</scope>
    <source>
        <strain evidence="3">Schooner1</strain>
    </source>
</reference>
<dbReference type="EMBL" id="JAOAOG010000311">
    <property type="protein sequence ID" value="KAJ6230494.1"/>
    <property type="molecule type" value="Genomic_DNA"/>
</dbReference>
<dbReference type="PANTHER" id="PTHR21344:SF1">
    <property type="entry name" value="RAL GTPASE-ACTIVATING PROTEIN SUBUNIT BETA"/>
    <property type="match status" value="1"/>
</dbReference>
<dbReference type="Gene3D" id="3.40.50.11210">
    <property type="entry name" value="Rap/Ran-GAP"/>
    <property type="match status" value="1"/>
</dbReference>
<proteinExistence type="predicted"/>